<keyword evidence="4" id="KW-1185">Reference proteome</keyword>
<dbReference type="CDD" id="cd18436">
    <property type="entry name" value="BRCT_BRC1_like_rpt2"/>
    <property type="match status" value="1"/>
</dbReference>
<dbReference type="GO" id="GO:0005634">
    <property type="term" value="C:nucleus"/>
    <property type="evidence" value="ECO:0007669"/>
    <property type="project" value="TreeGrafter"/>
</dbReference>
<dbReference type="Pfam" id="PF12738">
    <property type="entry name" value="PTCB-BRCT"/>
    <property type="match status" value="1"/>
</dbReference>
<dbReference type="PROSITE" id="PS50172">
    <property type="entry name" value="BRCT"/>
    <property type="match status" value="6"/>
</dbReference>
<dbReference type="CDD" id="cd18437">
    <property type="entry name" value="BRCT_BRC1_like_rpt3"/>
    <property type="match status" value="1"/>
</dbReference>
<proteinExistence type="predicted"/>
<dbReference type="GO" id="GO:0006302">
    <property type="term" value="P:double-strand break repair"/>
    <property type="evidence" value="ECO:0007669"/>
    <property type="project" value="TreeGrafter"/>
</dbReference>
<gene>
    <name evidence="3" type="ORF">BDV25DRAFT_138181</name>
</gene>
<organism evidence="3 4">
    <name type="scientific">Aspergillus avenaceus</name>
    <dbReference type="NCBI Taxonomy" id="36643"/>
    <lineage>
        <taxon>Eukaryota</taxon>
        <taxon>Fungi</taxon>
        <taxon>Dikarya</taxon>
        <taxon>Ascomycota</taxon>
        <taxon>Pezizomycotina</taxon>
        <taxon>Eurotiomycetes</taxon>
        <taxon>Eurotiomycetidae</taxon>
        <taxon>Eurotiales</taxon>
        <taxon>Aspergillaceae</taxon>
        <taxon>Aspergillus</taxon>
        <taxon>Aspergillus subgen. Circumdati</taxon>
    </lineage>
</organism>
<dbReference type="PANTHER" id="PTHR47667">
    <property type="entry name" value="REGULATOR OF TY1 TRANSPOSITION PROTEIN 107"/>
    <property type="match status" value="1"/>
</dbReference>
<dbReference type="Pfam" id="PF16770">
    <property type="entry name" value="RTT107_BRCT_5"/>
    <property type="match status" value="1"/>
</dbReference>
<dbReference type="InterPro" id="IPR053036">
    <property type="entry name" value="CellCycle_DNARepair_Reg"/>
</dbReference>
<dbReference type="InterPro" id="IPR001357">
    <property type="entry name" value="BRCT_dom"/>
</dbReference>
<feature type="region of interest" description="Disordered" evidence="1">
    <location>
        <begin position="447"/>
        <end position="534"/>
    </location>
</feature>
<feature type="domain" description="BRCT" evidence="2">
    <location>
        <begin position="233"/>
        <end position="310"/>
    </location>
</feature>
<dbReference type="GO" id="GO:1990683">
    <property type="term" value="P:DNA double-strand break attachment to nuclear envelope"/>
    <property type="evidence" value="ECO:0007669"/>
    <property type="project" value="TreeGrafter"/>
</dbReference>
<dbReference type="OrthoDB" id="342264at2759"/>
<evidence type="ECO:0000256" key="1">
    <source>
        <dbReference type="SAM" id="MobiDB-lite"/>
    </source>
</evidence>
<evidence type="ECO:0000313" key="4">
    <source>
        <dbReference type="Proteomes" id="UP000325780"/>
    </source>
</evidence>
<dbReference type="EMBL" id="ML742058">
    <property type="protein sequence ID" value="KAE8152133.1"/>
    <property type="molecule type" value="Genomic_DNA"/>
</dbReference>
<feature type="compositionally biased region" description="Acidic residues" evidence="1">
    <location>
        <begin position="584"/>
        <end position="593"/>
    </location>
</feature>
<dbReference type="AlphaFoldDB" id="A0A5N6U0I8"/>
<protein>
    <submittedName>
        <fullName evidence="3">BRCT domain-containing protein</fullName>
    </submittedName>
</protein>
<dbReference type="FunFam" id="3.40.50.10190:FF:000048">
    <property type="entry name" value="DNA repair protein Rtt107"/>
    <property type="match status" value="1"/>
</dbReference>
<dbReference type="Gene3D" id="3.40.50.10190">
    <property type="entry name" value="BRCT domain"/>
    <property type="match status" value="5"/>
</dbReference>
<dbReference type="CDD" id="cd17743">
    <property type="entry name" value="BRCT_BRC1_like_rpt5"/>
    <property type="match status" value="1"/>
</dbReference>
<dbReference type="GO" id="GO:0035361">
    <property type="term" value="C:Cul8-RING ubiquitin ligase complex"/>
    <property type="evidence" value="ECO:0007669"/>
    <property type="project" value="TreeGrafter"/>
</dbReference>
<reference evidence="3 4" key="1">
    <citation type="submission" date="2019-04" db="EMBL/GenBank/DDBJ databases">
        <title>Friends and foes A comparative genomics study of 23 Aspergillus species from section Flavi.</title>
        <authorList>
            <consortium name="DOE Joint Genome Institute"/>
            <person name="Kjaerbolling I."/>
            <person name="Vesth T."/>
            <person name="Frisvad J.C."/>
            <person name="Nybo J.L."/>
            <person name="Theobald S."/>
            <person name="Kildgaard S."/>
            <person name="Isbrandt T."/>
            <person name="Kuo A."/>
            <person name="Sato A."/>
            <person name="Lyhne E.K."/>
            <person name="Kogle M.E."/>
            <person name="Wiebenga A."/>
            <person name="Kun R.S."/>
            <person name="Lubbers R.J."/>
            <person name="Makela M.R."/>
            <person name="Barry K."/>
            <person name="Chovatia M."/>
            <person name="Clum A."/>
            <person name="Daum C."/>
            <person name="Haridas S."/>
            <person name="He G."/>
            <person name="LaButti K."/>
            <person name="Lipzen A."/>
            <person name="Mondo S."/>
            <person name="Riley R."/>
            <person name="Salamov A."/>
            <person name="Simmons B.A."/>
            <person name="Magnuson J.K."/>
            <person name="Henrissat B."/>
            <person name="Mortensen U.H."/>
            <person name="Larsen T.O."/>
            <person name="Devries R.P."/>
            <person name="Grigoriev I.V."/>
            <person name="Machida M."/>
            <person name="Baker S.E."/>
            <person name="Andersen M.R."/>
        </authorList>
    </citation>
    <scope>NUCLEOTIDE SEQUENCE [LARGE SCALE GENOMIC DNA]</scope>
    <source>
        <strain evidence="3 4">IBT 18842</strain>
    </source>
</reference>
<sequence length="838" mass="93621">MVGPGEEFQLFDQCRICIVCSKDLGPDTAYQLAGTLQEHGGETTIYEAPSSFPELSEFTHLVSATIDFPAFEAAKDALIPVAKPQWVHACLQKRKLANPRQFSPDPRLFLNDVVVTCGDIPEGDKDAIIGGVVAKGGLYSPKVTQLVTHLVDLTADSDKAKMAQARKLNVKIVLPHWFDDCLKLGRRIDERPYTLPNPEILRAGPDAPIRSTENRDIVGASTADPTKLPTPRPRLDVFEGKQIMLSTDLGIGSHLLDSITEIIEDGGGTVTADVSKADILVCRFREGFAYRMASKLNKDVGNLSWLYHLITYNYWTSPLRRLLHYPVSRTAIPGFEGFRISLSNYVGEARAYLENLIAATGAECTKTLKQDNTHLVTAHGNSEKCTAAKEWGLHVVNHLWLEESYAKWKLQTVSDPRYTHFPRRTNLGEVVGQTRLDRSVLESLFFPSEEKPVPPKSPRVMQNKDQNAAAAKTASVPALDENVSDANITPAKKSRKSSDSKKLQTPARTRLTSEGKENDTPSSTSSRKSKEAATARLHEIAPDIALYEKEMKRVGGVIYGGRRKTDEDRVALNNQSKKRRSMDPQEESEEDETTEAKRQKKSKPPVAMHLLITGYQKWVGNLKREDADKRQLRDMGIQVVQDARKCTHLAAPSILRTPKFVNALAYSPIIVNIDYITACLKKNELLDPAEYLLQDTAAEKRFGFSLQVSQDNAKKNKNKLLQGYQIYCVESIRGGFEAFKSIVDTNGGSCILFRGRVSYQSQREDMDDASDSQAVYLLSSVAPDQQRVWPRFRQMVEAMGKTPKIVRVDWLLDMAMSQELRDADAYGLDEDMADRMEE</sequence>
<feature type="domain" description="BRCT" evidence="2">
    <location>
        <begin position="104"/>
        <end position="195"/>
    </location>
</feature>
<feature type="region of interest" description="Disordered" evidence="1">
    <location>
        <begin position="566"/>
        <end position="604"/>
    </location>
</feature>
<feature type="domain" description="BRCT" evidence="2">
    <location>
        <begin position="335"/>
        <end position="418"/>
    </location>
</feature>
<feature type="domain" description="BRCT" evidence="2">
    <location>
        <begin position="6"/>
        <end position="104"/>
    </location>
</feature>
<dbReference type="SMART" id="SM00292">
    <property type="entry name" value="BRCT"/>
    <property type="match status" value="5"/>
</dbReference>
<evidence type="ECO:0000259" key="2">
    <source>
        <dbReference type="PROSITE" id="PS50172"/>
    </source>
</evidence>
<dbReference type="Proteomes" id="UP000325780">
    <property type="component" value="Unassembled WGS sequence"/>
</dbReference>
<dbReference type="SUPFAM" id="SSF52113">
    <property type="entry name" value="BRCT domain"/>
    <property type="match status" value="6"/>
</dbReference>
<feature type="domain" description="BRCT" evidence="2">
    <location>
        <begin position="716"/>
        <end position="828"/>
    </location>
</feature>
<dbReference type="PANTHER" id="PTHR47667:SF1">
    <property type="entry name" value="REGULATOR OF TY1 TRANSPOSITION PROTEIN 107"/>
    <property type="match status" value="1"/>
</dbReference>
<evidence type="ECO:0000313" key="3">
    <source>
        <dbReference type="EMBL" id="KAE8152133.1"/>
    </source>
</evidence>
<dbReference type="Pfam" id="PF00533">
    <property type="entry name" value="BRCT"/>
    <property type="match status" value="2"/>
</dbReference>
<accession>A0A5N6U0I8</accession>
<dbReference type="InterPro" id="IPR036420">
    <property type="entry name" value="BRCT_dom_sf"/>
</dbReference>
<name>A0A5N6U0I8_ASPAV</name>
<feature type="domain" description="BRCT" evidence="2">
    <location>
        <begin position="629"/>
        <end position="693"/>
    </location>
</feature>
<dbReference type="FunFam" id="3.40.50.10190:FF:000066">
    <property type="entry name" value="BRCT domain protein (Eurofung)"/>
    <property type="match status" value="1"/>
</dbReference>